<evidence type="ECO:0000313" key="2">
    <source>
        <dbReference type="Proteomes" id="UP000064912"/>
    </source>
</evidence>
<dbReference type="Proteomes" id="UP000064912">
    <property type="component" value="Chromosome"/>
</dbReference>
<protein>
    <submittedName>
        <fullName evidence="1">Ribosomal RNA large subunit methyltransferase J</fullName>
    </submittedName>
</protein>
<reference evidence="1 2" key="1">
    <citation type="submission" date="2015-02" db="EMBL/GenBank/DDBJ databases">
        <title>Genome sequene of Rhodovulum sulfidophilum DSM 2351.</title>
        <authorList>
            <person name="Nagao N."/>
        </authorList>
    </citation>
    <scope>NUCLEOTIDE SEQUENCE [LARGE SCALE GENOMIC DNA]</scope>
    <source>
        <strain evidence="1 2">DSM 2351</strain>
    </source>
</reference>
<dbReference type="AlphaFoldDB" id="A0A0D6AYR0"/>
<dbReference type="GO" id="GO:0032259">
    <property type="term" value="P:methylation"/>
    <property type="evidence" value="ECO:0007669"/>
    <property type="project" value="UniProtKB-KW"/>
</dbReference>
<proteinExistence type="predicted"/>
<accession>A0A0D6AYR0</accession>
<dbReference type="PATRIC" id="fig|35806.4.peg.418"/>
<keyword evidence="1" id="KW-0808">Transferase</keyword>
<dbReference type="GO" id="GO:0008168">
    <property type="term" value="F:methyltransferase activity"/>
    <property type="evidence" value="ECO:0007669"/>
    <property type="project" value="UniProtKB-KW"/>
</dbReference>
<name>A0A0D6AYR0_RHOSU</name>
<sequence length="74" mass="8065">MRIFTVQLRAVRSYPSAVQDEPSPISDHASGPEVPQRFLMAAQADDFRAAKPTLGQHVSGVGKLRFNYSPGLPV</sequence>
<dbReference type="KEGG" id="rsu:NHU_00409"/>
<evidence type="ECO:0000313" key="1">
    <source>
        <dbReference type="EMBL" id="BAQ67579.1"/>
    </source>
</evidence>
<gene>
    <name evidence="1" type="primary">rlmJ</name>
    <name evidence="1" type="ORF">NHU_00409</name>
</gene>
<dbReference type="EMBL" id="AP014800">
    <property type="protein sequence ID" value="BAQ67579.1"/>
    <property type="molecule type" value="Genomic_DNA"/>
</dbReference>
<organism evidence="1 2">
    <name type="scientific">Rhodovulum sulfidophilum</name>
    <name type="common">Rhodobacter sulfidophilus</name>
    <dbReference type="NCBI Taxonomy" id="35806"/>
    <lineage>
        <taxon>Bacteria</taxon>
        <taxon>Pseudomonadati</taxon>
        <taxon>Pseudomonadota</taxon>
        <taxon>Alphaproteobacteria</taxon>
        <taxon>Rhodobacterales</taxon>
        <taxon>Paracoccaceae</taxon>
        <taxon>Rhodovulum</taxon>
    </lineage>
</organism>
<keyword evidence="1" id="KW-0489">Methyltransferase</keyword>